<dbReference type="SUPFAM" id="SSF81524">
    <property type="entry name" value="14 kDa protein of cytochrome bc1 complex (Ubiquinol-cytochrome c reductase)"/>
    <property type="match status" value="1"/>
</dbReference>
<evidence type="ECO:0000256" key="1">
    <source>
        <dbReference type="ARBA" id="ARBA00004443"/>
    </source>
</evidence>
<dbReference type="Gene3D" id="1.10.1090.10">
    <property type="entry name" value="Cytochrome b-c1 complex subunit 7"/>
    <property type="match status" value="1"/>
</dbReference>
<evidence type="ECO:0000256" key="5">
    <source>
        <dbReference type="ARBA" id="ARBA00022792"/>
    </source>
</evidence>
<comment type="caution">
    <text evidence="9">The sequence shown here is derived from an EMBL/GenBank/DDBJ whole genome shotgun (WGS) entry which is preliminary data.</text>
</comment>
<keyword evidence="3" id="KW-0813">Transport</keyword>
<evidence type="ECO:0000313" key="10">
    <source>
        <dbReference type="Proteomes" id="UP001530400"/>
    </source>
</evidence>
<dbReference type="PANTHER" id="PTHR12022">
    <property type="entry name" value="UBIQUINOL-CYTOCHROME C REDUCTASE COMPLEX 14 KD PROTEIN"/>
    <property type="match status" value="1"/>
</dbReference>
<keyword evidence="8" id="KW-0472">Membrane</keyword>
<dbReference type="Proteomes" id="UP001530400">
    <property type="component" value="Unassembled WGS sequence"/>
</dbReference>
<dbReference type="AlphaFoldDB" id="A0ABD3NFT0"/>
<evidence type="ECO:0000256" key="7">
    <source>
        <dbReference type="ARBA" id="ARBA00023128"/>
    </source>
</evidence>
<evidence type="ECO:0000256" key="6">
    <source>
        <dbReference type="ARBA" id="ARBA00022982"/>
    </source>
</evidence>
<evidence type="ECO:0000256" key="8">
    <source>
        <dbReference type="ARBA" id="ARBA00023136"/>
    </source>
</evidence>
<gene>
    <name evidence="9" type="ORF">ACHAWO_008817</name>
</gene>
<evidence type="ECO:0000256" key="3">
    <source>
        <dbReference type="ARBA" id="ARBA00022448"/>
    </source>
</evidence>
<proteinExistence type="inferred from homology"/>
<comment type="similarity">
    <text evidence="2">Belongs to the UQCRB/QCR7 family.</text>
</comment>
<accession>A0ABD3NFT0</accession>
<keyword evidence="7" id="KW-0496">Mitochondrion</keyword>
<reference evidence="9 10" key="1">
    <citation type="submission" date="2024-10" db="EMBL/GenBank/DDBJ databases">
        <title>Updated reference genomes for cyclostephanoid diatoms.</title>
        <authorList>
            <person name="Roberts W.R."/>
            <person name="Alverson A.J."/>
        </authorList>
    </citation>
    <scope>NUCLEOTIDE SEQUENCE [LARGE SCALE GENOMIC DNA]</scope>
    <source>
        <strain evidence="9 10">AJA010-31</strain>
    </source>
</reference>
<dbReference type="GO" id="GO:0005743">
    <property type="term" value="C:mitochondrial inner membrane"/>
    <property type="evidence" value="ECO:0007669"/>
    <property type="project" value="UniProtKB-SubCell"/>
</dbReference>
<sequence>MALRMIGDKVMGLVANQYKAALGTQLATYGLRYEDLLIEENREVQEALELADPAVQTARTRRIKRAIDLSYKKKSMKDYAPDQDNDMFKKEIYVDIEKIRQRDQEYAQLNAHNKM</sequence>
<evidence type="ECO:0000256" key="4">
    <source>
        <dbReference type="ARBA" id="ARBA00022660"/>
    </source>
</evidence>
<protein>
    <recommendedName>
        <fullName evidence="11">Cytochrome b-c1 complex subunit 7</fullName>
    </recommendedName>
</protein>
<dbReference type="InterPro" id="IPR036544">
    <property type="entry name" value="QCR7_sf"/>
</dbReference>
<dbReference type="InterPro" id="IPR003197">
    <property type="entry name" value="QCR7"/>
</dbReference>
<keyword evidence="10" id="KW-1185">Reference proteome</keyword>
<evidence type="ECO:0008006" key="11">
    <source>
        <dbReference type="Google" id="ProtNLM"/>
    </source>
</evidence>
<dbReference type="Pfam" id="PF02271">
    <property type="entry name" value="UCR_14kD"/>
    <property type="match status" value="1"/>
</dbReference>
<evidence type="ECO:0000256" key="2">
    <source>
        <dbReference type="ARBA" id="ARBA00008554"/>
    </source>
</evidence>
<name>A0ABD3NFT0_9STRA</name>
<organism evidence="9 10">
    <name type="scientific">Cyclotella atomus</name>
    <dbReference type="NCBI Taxonomy" id="382360"/>
    <lineage>
        <taxon>Eukaryota</taxon>
        <taxon>Sar</taxon>
        <taxon>Stramenopiles</taxon>
        <taxon>Ochrophyta</taxon>
        <taxon>Bacillariophyta</taxon>
        <taxon>Coscinodiscophyceae</taxon>
        <taxon>Thalassiosirophycidae</taxon>
        <taxon>Stephanodiscales</taxon>
        <taxon>Stephanodiscaceae</taxon>
        <taxon>Cyclotella</taxon>
    </lineage>
</organism>
<keyword evidence="4" id="KW-0679">Respiratory chain</keyword>
<comment type="subcellular location">
    <subcellularLocation>
        <location evidence="1">Mitochondrion inner membrane</location>
        <topology evidence="1">Peripheral membrane protein</topology>
        <orientation evidence="1">Matrix side</orientation>
    </subcellularLocation>
</comment>
<keyword evidence="6" id="KW-0249">Electron transport</keyword>
<evidence type="ECO:0000313" key="9">
    <source>
        <dbReference type="EMBL" id="KAL3774419.1"/>
    </source>
</evidence>
<dbReference type="EMBL" id="JALLPJ020001195">
    <property type="protein sequence ID" value="KAL3774419.1"/>
    <property type="molecule type" value="Genomic_DNA"/>
</dbReference>
<keyword evidence="5" id="KW-0999">Mitochondrion inner membrane</keyword>
<dbReference type="PANTHER" id="PTHR12022:SF0">
    <property type="entry name" value="CYTOCHROME B-C1 COMPLEX SUBUNIT 7"/>
    <property type="match status" value="1"/>
</dbReference>